<gene>
    <name evidence="3" type="ORF">JZ751_004468</name>
</gene>
<sequence length="169" mass="18686">RERAGAWDSSGSSKRTSELTPPAKSPVSGAEALVAGPVDEEEEGSWPMGESSLLDSWVNRRSNDVRVKFEYRGEKRILQFPRPVKLDDLGSKAKVAFGQAMDLHYTNNELVIPLTTQDDLDKAVELLDRSVHMKSLKILLVLQGSTQVRLCPLHPATPTEPHPSHLKGH</sequence>
<dbReference type="Gene3D" id="3.10.20.90">
    <property type="entry name" value="Phosphatidylinositol 3-kinase Catalytic Subunit, Chain A, domain 1"/>
    <property type="match status" value="1"/>
</dbReference>
<dbReference type="FunFam" id="3.10.20.90:FF:000026">
    <property type="entry name" value="Mitogen-activated protein kinase kinase kinase 3 isoform 2"/>
    <property type="match status" value="1"/>
</dbReference>
<comment type="caution">
    <text evidence="3">The sequence shown here is derived from an EMBL/GenBank/DDBJ whole genome shotgun (WGS) entry which is preliminary data.</text>
</comment>
<dbReference type="InterPro" id="IPR053793">
    <property type="entry name" value="PB1-like"/>
</dbReference>
<dbReference type="SMART" id="SM00666">
    <property type="entry name" value="PB1"/>
    <property type="match status" value="1"/>
</dbReference>
<organism evidence="3 4">
    <name type="scientific">Albula glossodonta</name>
    <name type="common">roundjaw bonefish</name>
    <dbReference type="NCBI Taxonomy" id="121402"/>
    <lineage>
        <taxon>Eukaryota</taxon>
        <taxon>Metazoa</taxon>
        <taxon>Chordata</taxon>
        <taxon>Craniata</taxon>
        <taxon>Vertebrata</taxon>
        <taxon>Euteleostomi</taxon>
        <taxon>Actinopterygii</taxon>
        <taxon>Neopterygii</taxon>
        <taxon>Teleostei</taxon>
        <taxon>Albuliformes</taxon>
        <taxon>Albulidae</taxon>
        <taxon>Albula</taxon>
    </lineage>
</organism>
<accession>A0A8T2N6E4</accession>
<name>A0A8T2N6E4_9TELE</name>
<dbReference type="EMBL" id="JAFBMS010000116">
    <property type="protein sequence ID" value="KAG9335564.1"/>
    <property type="molecule type" value="Genomic_DNA"/>
</dbReference>
<evidence type="ECO:0000259" key="2">
    <source>
        <dbReference type="PROSITE" id="PS51745"/>
    </source>
</evidence>
<dbReference type="Proteomes" id="UP000824540">
    <property type="component" value="Unassembled WGS sequence"/>
</dbReference>
<keyword evidence="4" id="KW-1185">Reference proteome</keyword>
<dbReference type="AlphaFoldDB" id="A0A8T2N6E4"/>
<feature type="region of interest" description="Disordered" evidence="1">
    <location>
        <begin position="1"/>
        <end position="48"/>
    </location>
</feature>
<reference evidence="3" key="1">
    <citation type="thesis" date="2021" institute="BYU ScholarsArchive" country="Provo, UT, USA">
        <title>Applications of and Algorithms for Genome Assembly and Genomic Analyses with an Emphasis on Marine Teleosts.</title>
        <authorList>
            <person name="Pickett B.D."/>
        </authorList>
    </citation>
    <scope>NUCLEOTIDE SEQUENCE</scope>
    <source>
        <strain evidence="3">HI-2016</strain>
    </source>
</reference>
<feature type="domain" description="PB1" evidence="2">
    <location>
        <begin position="64"/>
        <end position="143"/>
    </location>
</feature>
<dbReference type="Pfam" id="PF00564">
    <property type="entry name" value="PB1"/>
    <property type="match status" value="1"/>
</dbReference>
<dbReference type="InterPro" id="IPR000270">
    <property type="entry name" value="PB1_dom"/>
</dbReference>
<dbReference type="PROSITE" id="PS51745">
    <property type="entry name" value="PB1"/>
    <property type="match status" value="1"/>
</dbReference>
<proteinExistence type="predicted"/>
<dbReference type="OrthoDB" id="8693905at2759"/>
<dbReference type="InterPro" id="IPR034879">
    <property type="entry name" value="PB1_MEKK2/3"/>
</dbReference>
<evidence type="ECO:0000313" key="4">
    <source>
        <dbReference type="Proteomes" id="UP000824540"/>
    </source>
</evidence>
<feature type="non-terminal residue" evidence="3">
    <location>
        <position position="169"/>
    </location>
</feature>
<evidence type="ECO:0000256" key="1">
    <source>
        <dbReference type="SAM" id="MobiDB-lite"/>
    </source>
</evidence>
<protein>
    <recommendedName>
        <fullName evidence="2">PB1 domain-containing protein</fullName>
    </recommendedName>
</protein>
<evidence type="ECO:0000313" key="3">
    <source>
        <dbReference type="EMBL" id="KAG9335564.1"/>
    </source>
</evidence>
<dbReference type="SUPFAM" id="SSF54277">
    <property type="entry name" value="CAD &amp; PB1 domains"/>
    <property type="match status" value="1"/>
</dbReference>
<dbReference type="CDD" id="cd06405">
    <property type="entry name" value="PB1_Mekk2_3"/>
    <property type="match status" value="1"/>
</dbReference>